<dbReference type="NCBIfam" id="TIGR01845">
    <property type="entry name" value="outer_NodT"/>
    <property type="match status" value="1"/>
</dbReference>
<evidence type="ECO:0000313" key="4">
    <source>
        <dbReference type="EMBL" id="KUZ86917.1"/>
    </source>
</evidence>
<dbReference type="Gene3D" id="2.20.200.10">
    <property type="entry name" value="Outer membrane efflux proteins (OEP)"/>
    <property type="match status" value="1"/>
</dbReference>
<dbReference type="GO" id="GO:0015562">
    <property type="term" value="F:efflux transmembrane transporter activity"/>
    <property type="evidence" value="ECO:0007669"/>
    <property type="project" value="InterPro"/>
</dbReference>
<dbReference type="Gene3D" id="1.20.1600.10">
    <property type="entry name" value="Outer membrane efflux proteins (OEP)"/>
    <property type="match status" value="1"/>
</dbReference>
<organism evidence="4 5">
    <name type="scientific">Burkholderia ubonensis</name>
    <dbReference type="NCBI Taxonomy" id="101571"/>
    <lineage>
        <taxon>Bacteria</taxon>
        <taxon>Pseudomonadati</taxon>
        <taxon>Pseudomonadota</taxon>
        <taxon>Betaproteobacteria</taxon>
        <taxon>Burkholderiales</taxon>
        <taxon>Burkholderiaceae</taxon>
        <taxon>Burkholderia</taxon>
        <taxon>Burkholderia cepacia complex</taxon>
    </lineage>
</organism>
<dbReference type="RefSeq" id="WP_059635085.1">
    <property type="nucleotide sequence ID" value="NZ_LOTK01000016.1"/>
</dbReference>
<comment type="similarity">
    <text evidence="1 2">Belongs to the outer membrane factor (OMF) (TC 1.B.17) family.</text>
</comment>
<keyword evidence="2" id="KW-1134">Transmembrane beta strand</keyword>
<dbReference type="InterPro" id="IPR010131">
    <property type="entry name" value="MdtP/NodT-like"/>
</dbReference>
<proteinExistence type="inferred from homology"/>
<keyword evidence="2" id="KW-0812">Transmembrane</keyword>
<gene>
    <name evidence="4" type="ORF">WI38_00270</name>
</gene>
<evidence type="ECO:0000256" key="1">
    <source>
        <dbReference type="ARBA" id="ARBA00007613"/>
    </source>
</evidence>
<accession>A0A102L1C6</accession>
<reference evidence="4 5" key="1">
    <citation type="submission" date="2015-11" db="EMBL/GenBank/DDBJ databases">
        <title>Expanding the genomic diversity of Burkholderia species for the development of highly accurate diagnostics.</title>
        <authorList>
            <person name="Sahl J."/>
            <person name="Keim P."/>
            <person name="Wagner D."/>
        </authorList>
    </citation>
    <scope>NUCLEOTIDE SEQUENCE [LARGE SCALE GENOMIC DNA]</scope>
    <source>
        <strain evidence="4 5">RF32-BP4</strain>
    </source>
</reference>
<dbReference type="AlphaFoldDB" id="A0A102L1C6"/>
<dbReference type="Pfam" id="PF02321">
    <property type="entry name" value="OEP"/>
    <property type="match status" value="2"/>
</dbReference>
<dbReference type="GO" id="GO:0005886">
    <property type="term" value="C:plasma membrane"/>
    <property type="evidence" value="ECO:0007669"/>
    <property type="project" value="UniProtKB-SubCell"/>
</dbReference>
<protein>
    <submittedName>
        <fullName evidence="4">RND transporter</fullName>
    </submittedName>
</protein>
<dbReference type="EMBL" id="LOTN01000044">
    <property type="protein sequence ID" value="KUZ86917.1"/>
    <property type="molecule type" value="Genomic_DNA"/>
</dbReference>
<sequence>MCTWPANDRMYRGRAVRRATGALALAALLAGCAVGPDFVRPSAPSVARFVAPDDPAATSGAWTGGGRTQALSAAEPLTRDWWTRFGSREIDAAVDDALAGSPTLALAQATLRRSEHALRAGEGIFFPQADAQAGASRQRYSPLRTGQALPGTIFNLFTLSATVSYTLDLWGGERRQVEALAADVDARRQALAGAYLMLTANVVNTMIAHAAYRDEIAATREMVGLLDEQIRLTRAQVTAGATAYVAVLTLESQRASLEATLPALEQKRAQADDLLALLAGRYPADWRTPDVSLDAIALPASLPDTAPSSLVRRRPDILQAEAQLHVASAQVGVATAALYPNVTLSASGGFDSVVASKLFGPAGHAWSVGAGLTAPLFHGGALLNQRRAAQDAYDEADAAYRQVVLSAFSQVADTLRALAHDASALDAQARAMAAAHDALTLTQAGYEAGIAGYIQLLVADTQFHQARIAWLQALAQRLQDTVAFYVALGGGWGEAA</sequence>
<evidence type="ECO:0000313" key="5">
    <source>
        <dbReference type="Proteomes" id="UP000065521"/>
    </source>
</evidence>
<name>A0A102L1C6_9BURK</name>
<comment type="caution">
    <text evidence="4">The sequence shown here is derived from an EMBL/GenBank/DDBJ whole genome shotgun (WGS) entry which is preliminary data.</text>
</comment>
<feature type="coiled-coil region" evidence="3">
    <location>
        <begin position="247"/>
        <end position="274"/>
    </location>
</feature>
<dbReference type="Proteomes" id="UP000065521">
    <property type="component" value="Unassembled WGS sequence"/>
</dbReference>
<keyword evidence="2" id="KW-0564">Palmitate</keyword>
<evidence type="ECO:0000256" key="3">
    <source>
        <dbReference type="SAM" id="Coils"/>
    </source>
</evidence>
<keyword evidence="2" id="KW-0472">Membrane</keyword>
<keyword evidence="3" id="KW-0175">Coiled coil</keyword>
<dbReference type="InterPro" id="IPR003423">
    <property type="entry name" value="OMP_efflux"/>
</dbReference>
<evidence type="ECO:0000256" key="2">
    <source>
        <dbReference type="RuleBase" id="RU362097"/>
    </source>
</evidence>
<dbReference type="PANTHER" id="PTHR30203:SF33">
    <property type="entry name" value="BLR4455 PROTEIN"/>
    <property type="match status" value="1"/>
</dbReference>
<keyword evidence="2" id="KW-0449">Lipoprotein</keyword>
<dbReference type="PANTHER" id="PTHR30203">
    <property type="entry name" value="OUTER MEMBRANE CATION EFFLUX PROTEIN"/>
    <property type="match status" value="1"/>
</dbReference>
<comment type="subcellular location">
    <subcellularLocation>
        <location evidence="2">Cell membrane</location>
        <topology evidence="2">Lipid-anchor</topology>
    </subcellularLocation>
</comment>
<dbReference type="SUPFAM" id="SSF56954">
    <property type="entry name" value="Outer membrane efflux proteins (OEP)"/>
    <property type="match status" value="1"/>
</dbReference>